<reference evidence="3 4" key="1">
    <citation type="submission" date="2024-02" db="EMBL/GenBank/DDBJ databases">
        <title>Rubritalea halochordaticola NBRC 107102.</title>
        <authorList>
            <person name="Ichikawa N."/>
            <person name="Katano-Makiyama Y."/>
            <person name="Hidaka K."/>
        </authorList>
    </citation>
    <scope>NUCLEOTIDE SEQUENCE [LARGE SCALE GENOMIC DNA]</scope>
    <source>
        <strain evidence="3 4">NBRC 107102</strain>
    </source>
</reference>
<gene>
    <name evidence="3" type="ORF">Rhal01_00925</name>
</gene>
<evidence type="ECO:0000256" key="1">
    <source>
        <dbReference type="SAM" id="SignalP"/>
    </source>
</evidence>
<dbReference type="Proteomes" id="UP001424741">
    <property type="component" value="Unassembled WGS sequence"/>
</dbReference>
<dbReference type="Pfam" id="PF13372">
    <property type="entry name" value="Alginate_exp"/>
    <property type="match status" value="1"/>
</dbReference>
<dbReference type="PROSITE" id="PS51257">
    <property type="entry name" value="PROKAR_LIPOPROTEIN"/>
    <property type="match status" value="1"/>
</dbReference>
<organism evidence="3 4">
    <name type="scientific">Rubritalea halochordaticola</name>
    <dbReference type="NCBI Taxonomy" id="714537"/>
    <lineage>
        <taxon>Bacteria</taxon>
        <taxon>Pseudomonadati</taxon>
        <taxon>Verrucomicrobiota</taxon>
        <taxon>Verrucomicrobiia</taxon>
        <taxon>Verrucomicrobiales</taxon>
        <taxon>Rubritaleaceae</taxon>
        <taxon>Rubritalea</taxon>
    </lineage>
</organism>
<evidence type="ECO:0000313" key="4">
    <source>
        <dbReference type="Proteomes" id="UP001424741"/>
    </source>
</evidence>
<feature type="signal peptide" evidence="1">
    <location>
        <begin position="1"/>
        <end position="21"/>
    </location>
</feature>
<feature type="chain" id="PRO_5046258386" description="Alginate export domain-containing protein" evidence="1">
    <location>
        <begin position="22"/>
        <end position="413"/>
    </location>
</feature>
<evidence type="ECO:0000313" key="3">
    <source>
        <dbReference type="EMBL" id="GAA5494761.1"/>
    </source>
</evidence>
<accession>A0ABP9UWC1</accession>
<feature type="domain" description="Alginate export" evidence="2">
    <location>
        <begin position="35"/>
        <end position="169"/>
    </location>
</feature>
<sequence>MTNLNYKPLLLSLLGTSSCFAGTAEDPVTSENHDWFTFSLEARARIEQRNQQGLDNSYAGTLRLRPGIQLGRDIGLAAFVQSEHTLAFIEDYQVGTPQSALFDPYVPGNTPIGDPENHELNQLYLQYKTEDYLIRAGRQRIIFDNAAFIGNVGWRQNEQTFDAAFASYSLDSLEFKYAYLNRVNRIFGLDGKAAVEALEGDAHLFNGSYKLGEHSLHGYVYLMDFSERQFARASSNTFGSFTELKFKHGSYHAEFAYQTEAGSQEDYTALYGHLNFKKKISSLTFTAGTEHLTEDFVTPLATVHAFNGFADVFINDRLGLTSGSSQWDGLTDLYLGVSTKAPGDIAVSTTAHAFYDDSLDQFYGWELDAVAAKKLCDSTKLVAKWAYFFGDDSADGNFSNDVSQFSIQLDYSF</sequence>
<evidence type="ECO:0000259" key="2">
    <source>
        <dbReference type="Pfam" id="PF13372"/>
    </source>
</evidence>
<dbReference type="RefSeq" id="WP_346187658.1">
    <property type="nucleotide sequence ID" value="NZ_BAABRL010000002.1"/>
</dbReference>
<proteinExistence type="predicted"/>
<keyword evidence="1" id="KW-0732">Signal</keyword>
<protein>
    <recommendedName>
        <fullName evidence="2">Alginate export domain-containing protein</fullName>
    </recommendedName>
</protein>
<comment type="caution">
    <text evidence="3">The sequence shown here is derived from an EMBL/GenBank/DDBJ whole genome shotgun (WGS) entry which is preliminary data.</text>
</comment>
<name>A0ABP9UWC1_9BACT</name>
<keyword evidence="4" id="KW-1185">Reference proteome</keyword>
<dbReference type="EMBL" id="BAABRL010000002">
    <property type="protein sequence ID" value="GAA5494761.1"/>
    <property type="molecule type" value="Genomic_DNA"/>
</dbReference>
<dbReference type="InterPro" id="IPR025388">
    <property type="entry name" value="Alginate_export_dom"/>
</dbReference>
<dbReference type="SUPFAM" id="SSF56935">
    <property type="entry name" value="Porins"/>
    <property type="match status" value="2"/>
</dbReference>